<evidence type="ECO:0000313" key="3">
    <source>
        <dbReference type="EMBL" id="RTZ85126.1"/>
    </source>
</evidence>
<organism evidence="2 4">
    <name type="scientific">SAR324 cluster bacterium</name>
    <dbReference type="NCBI Taxonomy" id="2024889"/>
    <lineage>
        <taxon>Bacteria</taxon>
        <taxon>Deltaproteobacteria</taxon>
        <taxon>SAR324 cluster</taxon>
    </lineage>
</organism>
<accession>A0A432G4N6</accession>
<reference evidence="4 5" key="1">
    <citation type="submission" date="2018-06" db="EMBL/GenBank/DDBJ databases">
        <title>Combined omics and stable isotope probing to characterize newly discovered Mariana Back-Arc vent microbial communities.</title>
        <authorList>
            <person name="Trembath-Reichert E."/>
            <person name="Huber J.A."/>
        </authorList>
    </citation>
    <scope>NUCLEOTIDE SEQUENCE [LARGE SCALE GENOMIC DNA]</scope>
    <source>
        <strain evidence="3">MAG 58</strain>
        <strain evidence="2">MAG 63_1</strain>
    </source>
</reference>
<evidence type="ECO:0000259" key="1">
    <source>
        <dbReference type="Pfam" id="PF01571"/>
    </source>
</evidence>
<protein>
    <recommendedName>
        <fullName evidence="1">GCVT N-terminal domain-containing protein</fullName>
    </recommendedName>
</protein>
<evidence type="ECO:0000313" key="2">
    <source>
        <dbReference type="EMBL" id="RTZ78585.1"/>
    </source>
</evidence>
<dbReference type="AlphaFoldDB" id="A0A432G4N6"/>
<dbReference type="Gene3D" id="3.30.1360.120">
    <property type="entry name" value="Probable tRNA modification gtpase trme, domain 1"/>
    <property type="match status" value="2"/>
</dbReference>
<dbReference type="Proteomes" id="UP000286801">
    <property type="component" value="Unassembled WGS sequence"/>
</dbReference>
<dbReference type="EMBL" id="QNZK01000181">
    <property type="protein sequence ID" value="RTZ85126.1"/>
    <property type="molecule type" value="Genomic_DNA"/>
</dbReference>
<feature type="domain" description="GCVT N-terminal" evidence="1">
    <location>
        <begin position="12"/>
        <end position="211"/>
    </location>
</feature>
<evidence type="ECO:0000313" key="5">
    <source>
        <dbReference type="Proteomes" id="UP000287917"/>
    </source>
</evidence>
<sequence length="219" mass="23693">MIKTSPLSGIYRNHPVKLTEGSGWQIAENFGNDERESLHLSHDSVLVDWSHIGKISLSGGDAAKAAELTFKGASKLEPLKTLSNKDIAVLRLTGNDYLILCQPGMETELLGKIDPKITTVIDQTGSQGCLVLGGPRRDEVLQRSTAVDLRRDKVVAGSVLQSSIHTVGMTLYRTKNFDIMLHPRNLSESLYDALMDVGIGIGLVPGGINTVPVSFEEGK</sequence>
<dbReference type="EMBL" id="QNZL01000197">
    <property type="protein sequence ID" value="RTZ78585.1"/>
    <property type="molecule type" value="Genomic_DNA"/>
</dbReference>
<dbReference type="InterPro" id="IPR006222">
    <property type="entry name" value="GCVT_N"/>
</dbReference>
<gene>
    <name evidence="3" type="ORF">DSY96_05200</name>
    <name evidence="2" type="ORF">DSY97_07260</name>
</gene>
<name>A0A432G4N6_9DELT</name>
<comment type="caution">
    <text evidence="2">The sequence shown here is derived from an EMBL/GenBank/DDBJ whole genome shotgun (WGS) entry which is preliminary data.</text>
</comment>
<dbReference type="InterPro" id="IPR027266">
    <property type="entry name" value="TrmE/GcvT-like"/>
</dbReference>
<dbReference type="Pfam" id="PF01571">
    <property type="entry name" value="GCV_T"/>
    <property type="match status" value="1"/>
</dbReference>
<dbReference type="Proteomes" id="UP000287917">
    <property type="component" value="Unassembled WGS sequence"/>
</dbReference>
<evidence type="ECO:0000313" key="4">
    <source>
        <dbReference type="Proteomes" id="UP000286801"/>
    </source>
</evidence>
<proteinExistence type="predicted"/>
<dbReference type="SUPFAM" id="SSF103025">
    <property type="entry name" value="Folate-binding domain"/>
    <property type="match status" value="1"/>
</dbReference>